<feature type="compositionally biased region" description="Low complexity" evidence="1">
    <location>
        <begin position="38"/>
        <end position="52"/>
    </location>
</feature>
<dbReference type="KEGG" id="tng:GSTEN00020363G001"/>
<proteinExistence type="predicted"/>
<accession>Q4SCS4</accession>
<dbReference type="AlphaFoldDB" id="Q4SCS4"/>
<sequence length="52" mass="5613">MEEATEQRHGHRRAEISPLPPTAGSFPTVLAERPPPTSSTSYPSHPKSANGF</sequence>
<evidence type="ECO:0000313" key="2">
    <source>
        <dbReference type="EMBL" id="CAG01558.1"/>
    </source>
</evidence>
<evidence type="ECO:0000256" key="1">
    <source>
        <dbReference type="SAM" id="MobiDB-lite"/>
    </source>
</evidence>
<feature type="region of interest" description="Disordered" evidence="1">
    <location>
        <begin position="1"/>
        <end position="52"/>
    </location>
</feature>
<organism evidence="2">
    <name type="scientific">Tetraodon nigroviridis</name>
    <name type="common">Spotted green pufferfish</name>
    <name type="synonym">Chelonodon nigroviridis</name>
    <dbReference type="NCBI Taxonomy" id="99883"/>
    <lineage>
        <taxon>Eukaryota</taxon>
        <taxon>Metazoa</taxon>
        <taxon>Chordata</taxon>
        <taxon>Craniata</taxon>
        <taxon>Vertebrata</taxon>
        <taxon>Euteleostomi</taxon>
        <taxon>Actinopterygii</taxon>
        <taxon>Neopterygii</taxon>
        <taxon>Teleostei</taxon>
        <taxon>Neoteleostei</taxon>
        <taxon>Acanthomorphata</taxon>
        <taxon>Eupercaria</taxon>
        <taxon>Tetraodontiformes</taxon>
        <taxon>Tetradontoidea</taxon>
        <taxon>Tetraodontidae</taxon>
        <taxon>Tetraodon</taxon>
    </lineage>
</organism>
<gene>
    <name evidence="2" type="ORF">GSTENG00020363001</name>
</gene>
<dbReference type="EMBL" id="CAAE01014650">
    <property type="protein sequence ID" value="CAG01558.1"/>
    <property type="molecule type" value="Genomic_DNA"/>
</dbReference>
<comment type="caution">
    <text evidence="2">The sequence shown here is derived from an EMBL/GenBank/DDBJ whole genome shotgun (WGS) entry which is preliminary data.</text>
</comment>
<name>Q4SCS4_TETNG</name>
<protein>
    <submittedName>
        <fullName evidence="2">(spotted green pufferfish) hypothetical protein</fullName>
    </submittedName>
</protein>
<reference evidence="2" key="1">
    <citation type="journal article" date="2004" name="Nature">
        <title>Genome duplication in the teleost fish Tetraodon nigroviridis reveals the early vertebrate proto-karyotype.</title>
        <authorList>
            <person name="Jaillon O."/>
            <person name="Aury J.-M."/>
            <person name="Brunet F."/>
            <person name="Petit J.-L."/>
            <person name="Stange-Thomann N."/>
            <person name="Mauceli E."/>
            <person name="Bouneau L."/>
            <person name="Fischer C."/>
            <person name="Ozouf-Costaz C."/>
            <person name="Bernot A."/>
            <person name="Nicaud S."/>
            <person name="Jaffe D."/>
            <person name="Fisher S."/>
            <person name="Lutfalla G."/>
            <person name="Dossat C."/>
            <person name="Segurens B."/>
            <person name="Dasilva C."/>
            <person name="Salanoubat M."/>
            <person name="Levy M."/>
            <person name="Boudet N."/>
            <person name="Castellano S."/>
            <person name="Anthouard V."/>
            <person name="Jubin C."/>
            <person name="Castelli V."/>
            <person name="Katinka M."/>
            <person name="Vacherie B."/>
            <person name="Biemont C."/>
            <person name="Skalli Z."/>
            <person name="Cattolico L."/>
            <person name="Poulain J."/>
            <person name="De Berardinis V."/>
            <person name="Cruaud C."/>
            <person name="Duprat S."/>
            <person name="Brottier P."/>
            <person name="Coutanceau J.-P."/>
            <person name="Gouzy J."/>
            <person name="Parra G."/>
            <person name="Lardier G."/>
            <person name="Chapple C."/>
            <person name="McKernan K.J."/>
            <person name="McEwan P."/>
            <person name="Bosak S."/>
            <person name="Kellis M."/>
            <person name="Volff J.-N."/>
            <person name="Guigo R."/>
            <person name="Zody M.C."/>
            <person name="Mesirov J."/>
            <person name="Lindblad-Toh K."/>
            <person name="Birren B."/>
            <person name="Nusbaum C."/>
            <person name="Kahn D."/>
            <person name="Robinson-Rechavi M."/>
            <person name="Laudet V."/>
            <person name="Schachter V."/>
            <person name="Quetier F."/>
            <person name="Saurin W."/>
            <person name="Scarpelli C."/>
            <person name="Wincker P."/>
            <person name="Lander E.S."/>
            <person name="Weissenbach J."/>
            <person name="Roest Crollius H."/>
        </authorList>
    </citation>
    <scope>NUCLEOTIDE SEQUENCE [LARGE SCALE GENOMIC DNA]</scope>
</reference>
<reference evidence="2" key="2">
    <citation type="submission" date="2004-02" db="EMBL/GenBank/DDBJ databases">
        <authorList>
            <consortium name="Genoscope"/>
            <consortium name="Whitehead Institute Centre for Genome Research"/>
        </authorList>
    </citation>
    <scope>NUCLEOTIDE SEQUENCE</scope>
</reference>